<dbReference type="Gramene" id="KZN11008">
    <property type="protein sequence ID" value="KZN11008"/>
    <property type="gene ID" value="DCAR_003664"/>
</dbReference>
<sequence length="56" mass="6208">MSLDYSFTSHHAWTDHISDAIHRPPNMDTASLTKAIDDPVLIKAARETPLNALFSS</sequence>
<proteinExistence type="predicted"/>
<organism evidence="1 2">
    <name type="scientific">Daucus carota subsp. sativus</name>
    <name type="common">Carrot</name>
    <dbReference type="NCBI Taxonomy" id="79200"/>
    <lineage>
        <taxon>Eukaryota</taxon>
        <taxon>Viridiplantae</taxon>
        <taxon>Streptophyta</taxon>
        <taxon>Embryophyta</taxon>
        <taxon>Tracheophyta</taxon>
        <taxon>Spermatophyta</taxon>
        <taxon>Magnoliopsida</taxon>
        <taxon>eudicotyledons</taxon>
        <taxon>Gunneridae</taxon>
        <taxon>Pentapetalae</taxon>
        <taxon>asterids</taxon>
        <taxon>campanulids</taxon>
        <taxon>Apiales</taxon>
        <taxon>Apiaceae</taxon>
        <taxon>Apioideae</taxon>
        <taxon>Scandiceae</taxon>
        <taxon>Daucinae</taxon>
        <taxon>Daucus</taxon>
        <taxon>Daucus sect. Daucus</taxon>
    </lineage>
</organism>
<dbReference type="Proteomes" id="UP000077755">
    <property type="component" value="Chromosome 1"/>
</dbReference>
<dbReference type="EMBL" id="CP093343">
    <property type="protein sequence ID" value="WOG84698.1"/>
    <property type="molecule type" value="Genomic_DNA"/>
</dbReference>
<dbReference type="AlphaFoldDB" id="A0A166IDA0"/>
<reference evidence="1" key="2">
    <citation type="submission" date="2022-03" db="EMBL/GenBank/DDBJ databases">
        <title>Draft title - Genomic analysis of global carrot germplasm unveils the trajectory of domestication and the origin of high carotenoid orange carrot.</title>
        <authorList>
            <person name="Iorizzo M."/>
            <person name="Ellison S."/>
            <person name="Senalik D."/>
            <person name="Macko-Podgorni A."/>
            <person name="Grzebelus D."/>
            <person name="Bostan H."/>
            <person name="Rolling W."/>
            <person name="Curaba J."/>
            <person name="Simon P."/>
        </authorList>
    </citation>
    <scope>NUCLEOTIDE SEQUENCE</scope>
    <source>
        <tissue evidence="1">Leaf</tissue>
    </source>
</reference>
<name>A0A166IDA0_DAUCS</name>
<evidence type="ECO:0000313" key="2">
    <source>
        <dbReference type="Proteomes" id="UP000077755"/>
    </source>
</evidence>
<keyword evidence="2" id="KW-1185">Reference proteome</keyword>
<gene>
    <name evidence="1" type="ORF">DCAR_0103882</name>
</gene>
<reference evidence="1" key="1">
    <citation type="journal article" date="2016" name="Nat. Genet.">
        <title>A high-quality carrot genome assembly provides new insights into carotenoid accumulation and asterid genome evolution.</title>
        <authorList>
            <person name="Iorizzo M."/>
            <person name="Ellison S."/>
            <person name="Senalik D."/>
            <person name="Zeng P."/>
            <person name="Satapoomin P."/>
            <person name="Huang J."/>
            <person name="Bowman M."/>
            <person name="Iovene M."/>
            <person name="Sanseverino W."/>
            <person name="Cavagnaro P."/>
            <person name="Yildiz M."/>
            <person name="Macko-Podgorni A."/>
            <person name="Moranska E."/>
            <person name="Grzebelus E."/>
            <person name="Grzebelus D."/>
            <person name="Ashrafi H."/>
            <person name="Zheng Z."/>
            <person name="Cheng S."/>
            <person name="Spooner D."/>
            <person name="Van Deynze A."/>
            <person name="Simon P."/>
        </authorList>
    </citation>
    <scope>NUCLEOTIDE SEQUENCE</scope>
    <source>
        <tissue evidence="1">Leaf</tissue>
    </source>
</reference>
<accession>A0A166IDA0</accession>
<protein>
    <submittedName>
        <fullName evidence="1">Uncharacterized protein</fullName>
    </submittedName>
</protein>
<evidence type="ECO:0000313" key="1">
    <source>
        <dbReference type="EMBL" id="WOG84698.1"/>
    </source>
</evidence>